<evidence type="ECO:0000259" key="1">
    <source>
        <dbReference type="Pfam" id="PF02558"/>
    </source>
</evidence>
<dbReference type="AlphaFoldDB" id="A0A9Q3H2U6"/>
<dbReference type="Pfam" id="PF08546">
    <property type="entry name" value="ApbA_C"/>
    <property type="match status" value="1"/>
</dbReference>
<dbReference type="InterPro" id="IPR051402">
    <property type="entry name" value="KPR-Related"/>
</dbReference>
<evidence type="ECO:0000313" key="3">
    <source>
        <dbReference type="EMBL" id="MBW0488982.1"/>
    </source>
</evidence>
<feature type="domain" description="Ketopantoate reductase C-terminal" evidence="2">
    <location>
        <begin position="261"/>
        <end position="436"/>
    </location>
</feature>
<feature type="domain" description="Ketopantoate reductase N-terminal" evidence="1">
    <location>
        <begin position="8"/>
        <end position="163"/>
    </location>
</feature>
<reference evidence="3" key="1">
    <citation type="submission" date="2021-03" db="EMBL/GenBank/DDBJ databases">
        <title>Draft genome sequence of rust myrtle Austropuccinia psidii MF-1, a brazilian biotype.</title>
        <authorList>
            <person name="Quecine M.C."/>
            <person name="Pachon D.M.R."/>
            <person name="Bonatelli M.L."/>
            <person name="Correr F.H."/>
            <person name="Franceschini L.M."/>
            <person name="Leite T.F."/>
            <person name="Margarido G.R.A."/>
            <person name="Almeida C.A."/>
            <person name="Ferrarezi J.A."/>
            <person name="Labate C.A."/>
        </authorList>
    </citation>
    <scope>NUCLEOTIDE SEQUENCE</scope>
    <source>
        <strain evidence="3">MF-1</strain>
    </source>
</reference>
<dbReference type="PANTHER" id="PTHR21708">
    <property type="entry name" value="PROBABLE 2-DEHYDROPANTOATE 2-REDUCTASE"/>
    <property type="match status" value="1"/>
</dbReference>
<dbReference type="InterPro" id="IPR008927">
    <property type="entry name" value="6-PGluconate_DH-like_C_sf"/>
</dbReference>
<sequence>MESEKYDVLVLGLGAVGSLYAYVLEKSMRCRVTALARSLYEPINFQGLTIKSKKYGEIPNWKPYRVIQSVQEANDRPYRFIINCVKCLPDVEPSPTLLEHFLKPPHEISDVPSRPDLATLVLIQNGIGIEQPLAEAFPSVHIISCVAWVCANIKKSSSASHRAISPFNGETAPVTLVHGALDQLAIGLYEGEGFVHSNSNERHGYELGPCNGFVEGLLANDGRPLEREAREERLIRGQAEAQLFADIIRAGGGNATVEKYIQPKRWAKAFLNGTTSTMCALSRAAVATLVCPQILPHTLPVVRQTMLEIMHVARALGYRESELPVETIEESIQLALQAHQTKPSSSTTLPSLDRAFESVGTELARTQTARKCNDTQTHECDHSVGPEAFKPSMLIDLENDAPMELEPIIGGILTRARSKSIETPRLELLYSLLKILQEQAITSRATKLRIQGKDKQPQSQGMVLIKTLVREEERRCPRLCNSVHASESTMVRP</sequence>
<evidence type="ECO:0000259" key="2">
    <source>
        <dbReference type="Pfam" id="PF08546"/>
    </source>
</evidence>
<dbReference type="SUPFAM" id="SSF48179">
    <property type="entry name" value="6-phosphogluconate dehydrogenase C-terminal domain-like"/>
    <property type="match status" value="1"/>
</dbReference>
<proteinExistence type="predicted"/>
<evidence type="ECO:0008006" key="5">
    <source>
        <dbReference type="Google" id="ProtNLM"/>
    </source>
</evidence>
<dbReference type="InterPro" id="IPR013328">
    <property type="entry name" value="6PGD_dom2"/>
</dbReference>
<dbReference type="GO" id="GO:0005737">
    <property type="term" value="C:cytoplasm"/>
    <property type="evidence" value="ECO:0007669"/>
    <property type="project" value="TreeGrafter"/>
</dbReference>
<gene>
    <name evidence="3" type="ORF">O181_028697</name>
</gene>
<dbReference type="InterPro" id="IPR013752">
    <property type="entry name" value="KPA_reductase"/>
</dbReference>
<dbReference type="Pfam" id="PF02558">
    <property type="entry name" value="ApbA"/>
    <property type="match status" value="1"/>
</dbReference>
<dbReference type="PANTHER" id="PTHR21708:SF43">
    <property type="entry name" value="KETOPANTOATE REDUCTASE C-TERMINAL DOMAIN-CONTAINING PROTEIN"/>
    <property type="match status" value="1"/>
</dbReference>
<comment type="caution">
    <text evidence="3">The sequence shown here is derived from an EMBL/GenBank/DDBJ whole genome shotgun (WGS) entry which is preliminary data.</text>
</comment>
<dbReference type="EMBL" id="AVOT02009874">
    <property type="protein sequence ID" value="MBW0488982.1"/>
    <property type="molecule type" value="Genomic_DNA"/>
</dbReference>
<accession>A0A9Q3H2U6</accession>
<dbReference type="Gene3D" id="3.40.50.720">
    <property type="entry name" value="NAD(P)-binding Rossmann-like Domain"/>
    <property type="match status" value="1"/>
</dbReference>
<evidence type="ECO:0000313" key="4">
    <source>
        <dbReference type="Proteomes" id="UP000765509"/>
    </source>
</evidence>
<keyword evidence="4" id="KW-1185">Reference proteome</keyword>
<dbReference type="Proteomes" id="UP000765509">
    <property type="component" value="Unassembled WGS sequence"/>
</dbReference>
<name>A0A9Q3H2U6_9BASI</name>
<dbReference type="InterPro" id="IPR013332">
    <property type="entry name" value="KPR_N"/>
</dbReference>
<protein>
    <recommendedName>
        <fullName evidence="5">Ketopantoate reductase C-terminal domain-containing protein</fullName>
    </recommendedName>
</protein>
<dbReference type="Gene3D" id="1.10.1040.10">
    <property type="entry name" value="N-(1-d-carboxylethyl)-l-norvaline Dehydrogenase, domain 2"/>
    <property type="match status" value="1"/>
</dbReference>
<organism evidence="3 4">
    <name type="scientific">Austropuccinia psidii MF-1</name>
    <dbReference type="NCBI Taxonomy" id="1389203"/>
    <lineage>
        <taxon>Eukaryota</taxon>
        <taxon>Fungi</taxon>
        <taxon>Dikarya</taxon>
        <taxon>Basidiomycota</taxon>
        <taxon>Pucciniomycotina</taxon>
        <taxon>Pucciniomycetes</taxon>
        <taxon>Pucciniales</taxon>
        <taxon>Sphaerophragmiaceae</taxon>
        <taxon>Austropuccinia</taxon>
    </lineage>
</organism>
<dbReference type="OrthoDB" id="3609at2759"/>